<comment type="subcellular location">
    <subcellularLocation>
        <location evidence="1">Membrane</location>
    </subcellularLocation>
</comment>
<evidence type="ECO:0000256" key="1">
    <source>
        <dbReference type="ARBA" id="ARBA00004370"/>
    </source>
</evidence>
<evidence type="ECO:0000313" key="13">
    <source>
        <dbReference type="EMBL" id="MBT9312686.1"/>
    </source>
</evidence>
<keyword evidence="5" id="KW-0809">Transit peptide</keyword>
<keyword evidence="4" id="KW-0479">Metal-binding</keyword>
<feature type="domain" description="Rieske" evidence="12">
    <location>
        <begin position="17"/>
        <end position="126"/>
    </location>
</feature>
<keyword evidence="7" id="KW-0560">Oxidoreductase</keyword>
<dbReference type="InterPro" id="IPR013626">
    <property type="entry name" value="PaO"/>
</dbReference>
<reference evidence="13 14" key="1">
    <citation type="journal article" date="2021" name="Mar. Drugs">
        <title>Genome Reduction and Secondary Metabolism of the Marine Sponge-Associated Cyanobacterium Leptothoe.</title>
        <authorList>
            <person name="Konstantinou D."/>
            <person name="Popin R.V."/>
            <person name="Fewer D.P."/>
            <person name="Sivonen K."/>
            <person name="Gkelis S."/>
        </authorList>
    </citation>
    <scope>NUCLEOTIDE SEQUENCE [LARGE SCALE GENOMIC DNA]</scope>
    <source>
        <strain evidence="13 14">TAU-MAC 1615</strain>
    </source>
</reference>
<evidence type="ECO:0000256" key="3">
    <source>
        <dbReference type="ARBA" id="ARBA00022714"/>
    </source>
</evidence>
<dbReference type="PROSITE" id="PS51296">
    <property type="entry name" value="RIESKE"/>
    <property type="match status" value="1"/>
</dbReference>
<dbReference type="InterPro" id="IPR050584">
    <property type="entry name" value="Cholesterol_7-desaturase"/>
</dbReference>
<evidence type="ECO:0000256" key="6">
    <source>
        <dbReference type="ARBA" id="ARBA00022989"/>
    </source>
</evidence>
<evidence type="ECO:0000256" key="8">
    <source>
        <dbReference type="ARBA" id="ARBA00023004"/>
    </source>
</evidence>
<dbReference type="PANTHER" id="PTHR21266">
    <property type="entry name" value="IRON-SULFUR DOMAIN CONTAINING PROTEIN"/>
    <property type="match status" value="1"/>
</dbReference>
<keyword evidence="14" id="KW-1185">Reference proteome</keyword>
<keyword evidence="9" id="KW-0411">Iron-sulfur</keyword>
<accession>A0ABS5Y4F2</accession>
<evidence type="ECO:0000256" key="7">
    <source>
        <dbReference type="ARBA" id="ARBA00023002"/>
    </source>
</evidence>
<dbReference type="SUPFAM" id="SSF50022">
    <property type="entry name" value="ISP domain"/>
    <property type="match status" value="1"/>
</dbReference>
<dbReference type="PANTHER" id="PTHR21266:SF32">
    <property type="entry name" value="CHOLESTEROL 7-DESATURASE NVD"/>
    <property type="match status" value="1"/>
</dbReference>
<feature type="transmembrane region" description="Helical" evidence="11">
    <location>
        <begin position="401"/>
        <end position="425"/>
    </location>
</feature>
<evidence type="ECO:0000256" key="11">
    <source>
        <dbReference type="SAM" id="Phobius"/>
    </source>
</evidence>
<comment type="caution">
    <text evidence="13">The sequence shown here is derived from an EMBL/GenBank/DDBJ whole genome shotgun (WGS) entry which is preliminary data.</text>
</comment>
<keyword evidence="2 11" id="KW-0812">Transmembrane</keyword>
<evidence type="ECO:0000256" key="5">
    <source>
        <dbReference type="ARBA" id="ARBA00022946"/>
    </source>
</evidence>
<keyword evidence="10 11" id="KW-0472">Membrane</keyword>
<evidence type="ECO:0000256" key="10">
    <source>
        <dbReference type="ARBA" id="ARBA00023136"/>
    </source>
</evidence>
<sequence length="440" mass="50388">MVDAASTKTFNFFHHWYPVSPVVDLRPEHPTAVTVLGIAMVIWKPRHWETYRVFLDQCPHRLAPLSEGRVDEQTSHLMCSYHGWQFDGEGVCQSVPQAKPDFAPEQRSQLCATALPTQTENDLLWVWPDAASADLAAQTPLPLSPQIDASKGFVWDSYGRDLAYDWQTLVENVVDPSHVSFAHHGVQGDRANAAPLLMEILQSTMERIESETKGRFTSHLTFEPPCRVEYAMTFGDTGKKVGLVTYCVPTVPGRCRIVAQFPRNFAQRIHRLMPRWWPHVTMRNQVLDGDMVLLHQQEQRLKQQPQNWKTAYKLPATADRFVIEFRKWCDRYLPGQPFWERAGPTETQDHRQMLDRYHQHTQHCQSCRGALTNIRRLQWGLSGWFVVCLMVVAVLPDGARLWPGLLLLGLGTLGLGGAAGLRFWLEPKFVFVDYIHADRK</sequence>
<dbReference type="Gene3D" id="2.102.10.10">
    <property type="entry name" value="Rieske [2Fe-2S] iron-sulphur domain"/>
    <property type="match status" value="1"/>
</dbReference>
<protein>
    <submittedName>
        <fullName evidence="13">Rieske 2Fe-2S domain-containing protein</fullName>
    </submittedName>
</protein>
<feature type="transmembrane region" description="Helical" evidence="11">
    <location>
        <begin position="377"/>
        <end position="395"/>
    </location>
</feature>
<evidence type="ECO:0000313" key="14">
    <source>
        <dbReference type="Proteomes" id="UP001196661"/>
    </source>
</evidence>
<evidence type="ECO:0000256" key="9">
    <source>
        <dbReference type="ARBA" id="ARBA00023014"/>
    </source>
</evidence>
<dbReference type="EMBL" id="JADOER010000009">
    <property type="protein sequence ID" value="MBT9312686.1"/>
    <property type="molecule type" value="Genomic_DNA"/>
</dbReference>
<dbReference type="Pfam" id="PF08417">
    <property type="entry name" value="PaO"/>
    <property type="match status" value="1"/>
</dbReference>
<keyword evidence="3" id="KW-0001">2Fe-2S</keyword>
<dbReference type="Pfam" id="PF00355">
    <property type="entry name" value="Rieske"/>
    <property type="match status" value="1"/>
</dbReference>
<evidence type="ECO:0000259" key="12">
    <source>
        <dbReference type="PROSITE" id="PS51296"/>
    </source>
</evidence>
<dbReference type="Proteomes" id="UP001196661">
    <property type="component" value="Unassembled WGS sequence"/>
</dbReference>
<organism evidence="13 14">
    <name type="scientific">Leptothoe kymatousa TAU-MAC 1615</name>
    <dbReference type="NCBI Taxonomy" id="2364775"/>
    <lineage>
        <taxon>Bacteria</taxon>
        <taxon>Bacillati</taxon>
        <taxon>Cyanobacteriota</taxon>
        <taxon>Cyanophyceae</taxon>
        <taxon>Nodosilineales</taxon>
        <taxon>Cymatolegaceae</taxon>
        <taxon>Leptothoe</taxon>
        <taxon>Leptothoe kymatousa</taxon>
    </lineage>
</organism>
<proteinExistence type="predicted"/>
<dbReference type="InterPro" id="IPR036922">
    <property type="entry name" value="Rieske_2Fe-2S_sf"/>
</dbReference>
<keyword evidence="8" id="KW-0408">Iron</keyword>
<dbReference type="InterPro" id="IPR017941">
    <property type="entry name" value="Rieske_2Fe-2S"/>
</dbReference>
<evidence type="ECO:0000256" key="2">
    <source>
        <dbReference type="ARBA" id="ARBA00022692"/>
    </source>
</evidence>
<gene>
    <name evidence="13" type="ORF">IXB28_10750</name>
</gene>
<evidence type="ECO:0000256" key="4">
    <source>
        <dbReference type="ARBA" id="ARBA00022723"/>
    </source>
</evidence>
<dbReference type="SUPFAM" id="SSF55961">
    <property type="entry name" value="Bet v1-like"/>
    <property type="match status" value="1"/>
</dbReference>
<name>A0ABS5Y4F2_9CYAN</name>
<dbReference type="Gene3D" id="3.90.380.10">
    <property type="entry name" value="Naphthalene 1,2-dioxygenase Alpha Subunit, Chain A, domain 1"/>
    <property type="match status" value="1"/>
</dbReference>
<dbReference type="RefSeq" id="WP_215618578.1">
    <property type="nucleotide sequence ID" value="NZ_JADOER010000009.1"/>
</dbReference>
<keyword evidence="6 11" id="KW-1133">Transmembrane helix</keyword>